<feature type="compositionally biased region" description="Low complexity" evidence="1">
    <location>
        <begin position="54"/>
        <end position="65"/>
    </location>
</feature>
<protein>
    <recommendedName>
        <fullName evidence="4">DUF2795 domain-containing protein</fullName>
    </recommendedName>
</protein>
<dbReference type="Proteomes" id="UP001500443">
    <property type="component" value="Unassembled WGS sequence"/>
</dbReference>
<reference evidence="2 3" key="1">
    <citation type="journal article" date="2019" name="Int. J. Syst. Evol. Microbiol.">
        <title>The Global Catalogue of Microorganisms (GCM) 10K type strain sequencing project: providing services to taxonomists for standard genome sequencing and annotation.</title>
        <authorList>
            <consortium name="The Broad Institute Genomics Platform"/>
            <consortium name="The Broad Institute Genome Sequencing Center for Infectious Disease"/>
            <person name="Wu L."/>
            <person name="Ma J."/>
        </authorList>
    </citation>
    <scope>NUCLEOTIDE SEQUENCE [LARGE SCALE GENOMIC DNA]</scope>
    <source>
        <strain evidence="2 3">JCM 15481</strain>
    </source>
</reference>
<keyword evidence="3" id="KW-1185">Reference proteome</keyword>
<sequence length="137" mass="14740">MPEHGRDKISPIRDDEIASEMSGELNANRSTRAQEEHELQPPGEDQPENDRAPGTTLTGGTPTGITAEGVELRSALARHLGRGLYPADRSAVLATLRANHAPDRLLELARRLPEGESYGNVQAIADALGLGGEERRT</sequence>
<comment type="caution">
    <text evidence="2">The sequence shown here is derived from an EMBL/GenBank/DDBJ whole genome shotgun (WGS) entry which is preliminary data.</text>
</comment>
<gene>
    <name evidence="2" type="ORF">GCM10009802_48100</name>
</gene>
<evidence type="ECO:0000256" key="1">
    <source>
        <dbReference type="SAM" id="MobiDB-lite"/>
    </source>
</evidence>
<evidence type="ECO:0000313" key="3">
    <source>
        <dbReference type="Proteomes" id="UP001500443"/>
    </source>
</evidence>
<evidence type="ECO:0000313" key="2">
    <source>
        <dbReference type="EMBL" id="GAA2138543.1"/>
    </source>
</evidence>
<organism evidence="2 3">
    <name type="scientific">Streptomyces synnematoformans</name>
    <dbReference type="NCBI Taxonomy" id="415721"/>
    <lineage>
        <taxon>Bacteria</taxon>
        <taxon>Bacillati</taxon>
        <taxon>Actinomycetota</taxon>
        <taxon>Actinomycetes</taxon>
        <taxon>Kitasatosporales</taxon>
        <taxon>Streptomycetaceae</taxon>
        <taxon>Streptomyces</taxon>
    </lineage>
</organism>
<evidence type="ECO:0008006" key="4">
    <source>
        <dbReference type="Google" id="ProtNLM"/>
    </source>
</evidence>
<dbReference type="Pfam" id="PF11387">
    <property type="entry name" value="DUF2795"/>
    <property type="match status" value="1"/>
</dbReference>
<dbReference type="InterPro" id="IPR021527">
    <property type="entry name" value="DUF2795"/>
</dbReference>
<accession>A0ABN2Z8Q0</accession>
<proteinExistence type="predicted"/>
<dbReference type="EMBL" id="BAAAPF010000196">
    <property type="protein sequence ID" value="GAA2138543.1"/>
    <property type="molecule type" value="Genomic_DNA"/>
</dbReference>
<feature type="compositionally biased region" description="Basic and acidic residues" evidence="1">
    <location>
        <begin position="1"/>
        <end position="16"/>
    </location>
</feature>
<name>A0ABN2Z8Q0_9ACTN</name>
<feature type="region of interest" description="Disordered" evidence="1">
    <location>
        <begin position="1"/>
        <end position="65"/>
    </location>
</feature>